<keyword evidence="1" id="KW-0472">Membrane</keyword>
<evidence type="ECO:0000313" key="3">
    <source>
        <dbReference type="Proteomes" id="UP000634004"/>
    </source>
</evidence>
<dbReference type="Proteomes" id="UP000634004">
    <property type="component" value="Unassembled WGS sequence"/>
</dbReference>
<keyword evidence="3" id="KW-1185">Reference proteome</keyword>
<feature type="transmembrane region" description="Helical" evidence="1">
    <location>
        <begin position="70"/>
        <end position="87"/>
    </location>
</feature>
<proteinExistence type="predicted"/>
<feature type="transmembrane region" description="Helical" evidence="1">
    <location>
        <begin position="44"/>
        <end position="63"/>
    </location>
</feature>
<feature type="transmembrane region" description="Helical" evidence="1">
    <location>
        <begin position="123"/>
        <end position="142"/>
    </location>
</feature>
<organism evidence="2 3">
    <name type="scientific">Algimonas arctica</name>
    <dbReference type="NCBI Taxonomy" id="1479486"/>
    <lineage>
        <taxon>Bacteria</taxon>
        <taxon>Pseudomonadati</taxon>
        <taxon>Pseudomonadota</taxon>
        <taxon>Alphaproteobacteria</taxon>
        <taxon>Maricaulales</taxon>
        <taxon>Robiginitomaculaceae</taxon>
        <taxon>Algimonas</taxon>
    </lineage>
</organism>
<gene>
    <name evidence="2" type="ORF">GCM10009069_02810</name>
</gene>
<reference evidence="2" key="1">
    <citation type="journal article" date="2014" name="Int. J. Syst. Evol. Microbiol.">
        <title>Complete genome sequence of Corynebacterium casei LMG S-19264T (=DSM 44701T), isolated from a smear-ripened cheese.</title>
        <authorList>
            <consortium name="US DOE Joint Genome Institute (JGI-PGF)"/>
            <person name="Walter F."/>
            <person name="Albersmeier A."/>
            <person name="Kalinowski J."/>
            <person name="Ruckert C."/>
        </authorList>
    </citation>
    <scope>NUCLEOTIDE SEQUENCE</scope>
    <source>
        <strain evidence="2">KCTC 32513</strain>
    </source>
</reference>
<protein>
    <submittedName>
        <fullName evidence="2">PreQ0 transporter</fullName>
    </submittedName>
</protein>
<feature type="transmembrane region" description="Helical" evidence="1">
    <location>
        <begin position="154"/>
        <end position="173"/>
    </location>
</feature>
<keyword evidence="1" id="KW-1133">Transmembrane helix</keyword>
<reference evidence="2" key="2">
    <citation type="submission" date="2020-09" db="EMBL/GenBank/DDBJ databases">
        <authorList>
            <person name="Sun Q."/>
            <person name="Kim S."/>
        </authorList>
    </citation>
    <scope>NUCLEOTIDE SEQUENCE</scope>
    <source>
        <strain evidence="2">KCTC 32513</strain>
    </source>
</reference>
<dbReference type="EMBL" id="BMZH01000001">
    <property type="protein sequence ID" value="GHA82988.1"/>
    <property type="molecule type" value="Genomic_DNA"/>
</dbReference>
<dbReference type="AlphaFoldDB" id="A0A8J3G146"/>
<feature type="transmembrane region" description="Helical" evidence="1">
    <location>
        <begin position="12"/>
        <end position="32"/>
    </location>
</feature>
<feature type="transmembrane region" description="Helical" evidence="1">
    <location>
        <begin position="93"/>
        <end position="111"/>
    </location>
</feature>
<accession>A0A8J3G146</accession>
<name>A0A8J3G146_9PROT</name>
<sequence length="182" mass="20000">MSTYATKEPFSTPTRAVIITLVYVLLIPFINWSFTWAPMVELPGLGWMFNPVTIVTGLVLVVRDFAQREIGHWVLLAMAIALGLTWVTSGGELALASGIAFAVSEMIDWLVFTFTKLKLSSRVLLSSAIAAPIDTSVFLLGAEAIRDGMFTLPNVAMSIIGKMLGAFVIWWIIRNTMERDSA</sequence>
<evidence type="ECO:0000256" key="1">
    <source>
        <dbReference type="SAM" id="Phobius"/>
    </source>
</evidence>
<evidence type="ECO:0000313" key="2">
    <source>
        <dbReference type="EMBL" id="GHA82988.1"/>
    </source>
</evidence>
<keyword evidence="1" id="KW-0812">Transmembrane</keyword>
<comment type="caution">
    <text evidence="2">The sequence shown here is derived from an EMBL/GenBank/DDBJ whole genome shotgun (WGS) entry which is preliminary data.</text>
</comment>